<gene>
    <name evidence="10" type="ORF">FGO68_gene12842</name>
</gene>
<dbReference type="InterPro" id="IPR056047">
    <property type="entry name" value="CRMPA-like_DUF7630"/>
</dbReference>
<keyword evidence="6 8" id="KW-0472">Membrane</keyword>
<keyword evidence="8" id="KW-0812">Transmembrane</keyword>
<evidence type="ECO:0000256" key="6">
    <source>
        <dbReference type="ARBA" id="ARBA00023136"/>
    </source>
</evidence>
<dbReference type="Proteomes" id="UP000785679">
    <property type="component" value="Unassembled WGS sequence"/>
</dbReference>
<dbReference type="PANTHER" id="PTHR11319">
    <property type="entry name" value="G PROTEIN-COUPLED RECEPTOR-RELATED"/>
    <property type="match status" value="1"/>
</dbReference>
<feature type="transmembrane region" description="Helical" evidence="8">
    <location>
        <begin position="795"/>
        <end position="814"/>
    </location>
</feature>
<dbReference type="Pfam" id="PF02415">
    <property type="entry name" value="Chlam_PMP"/>
    <property type="match status" value="1"/>
</dbReference>
<sequence length="992" mass="110421">MNNVKVEIKDSEFRNNQAKVGTSNLYIYKSKVVVISGSIFQGPNKISAITQTSSTSVEGDFMQIFANSNVTITDCHFSFGYSTLGGAIYMIGKSILAVSKSQFSNNIATIQGGAIFADSFTSITIANDCVFQNNQGIENGGDALYIYNSRDGQLSIQRTSFTSHQFESNFIYASDLYNVQIISINARVFDLIILKGSKFAGFYLRNLAQLTMYGSYFIDIVGSSTPGGGAVAIEYTRNVLIKMVSITNCQFLNSTSKSNGGGLSLIDVEKVSIYQSTFVTNNAKMQGGALIHDCNQTGLLSYGCQLEISDTLFNSNIAKEGGALKWNFYEPILTNVTFLNNTAKYYGSDIASVPAKLIAHNNILEGDRRSIQLEDDSISINSSSGGEIDLSFAIADKYGQVVKSNNQSKLYIQQVIITLIIYYRIVKDSKATSKFTPLVESETKFLASEGLFEIKKLIFVAEPNSSRELNFSTDAINLDIPSNSALQNTSIQLITINVRSCIAGEEMLSNGKCRQCQTGTYLLNVPTEPTQCLPCPSNKAYCNKGTQIYPLPGYWRSSIYSENFIECLNPDSCLGGIFPMNNLTGQCSEGYQGIICSSCSDGYFANQDSRVCKRCPSLLVNTLVIVAFALLIILVIILLVWSNLRTSGKTKNYMPVYLRILVNHLHVITLIASFEFNWPDLFVSFFRGIQPVSDAQSYILSIDCLLAQYKGEIKPFYGRTVMIAILPPIMLILSVLFWAIILKIKQMNNNLSNQSSQKLEHEDVASLDLESTRKSGLFSEGTNDTYNDKAEEGSLLGKLVLTAIVILFIIHPTIVKEMFNLYKQVSQPLNSLQLQEYRGCRKTLYGFGCSLFRRSSFKSSKVDRNSFNFSIRSRNTLVGFHCDLQKQGQPAESISETALRVPLQWLQRRKGKLLGDIYHVSQNDNYFHPGILRTKWKACSGPHNYLLLVHIPTACHITTAIQQGLLEQVRVDFFIYFCSICIFLHVFHFQLN</sequence>
<dbReference type="SUPFAM" id="SSF57184">
    <property type="entry name" value="Growth factor receptor domain"/>
    <property type="match status" value="1"/>
</dbReference>
<feature type="transmembrane region" description="Helical" evidence="8">
    <location>
        <begin position="656"/>
        <end position="674"/>
    </location>
</feature>
<keyword evidence="11" id="KW-1185">Reference proteome</keyword>
<evidence type="ECO:0000256" key="5">
    <source>
        <dbReference type="ARBA" id="ARBA00022729"/>
    </source>
</evidence>
<dbReference type="InterPro" id="IPR003368">
    <property type="entry name" value="POMP_repeat"/>
</dbReference>
<keyword evidence="5" id="KW-0732">Signal</keyword>
<dbReference type="PANTHER" id="PTHR11319:SF35">
    <property type="entry name" value="OUTER MEMBRANE PROTEIN PMPC-RELATED"/>
    <property type="match status" value="1"/>
</dbReference>
<name>A0A8J8P5I8_HALGN</name>
<feature type="transmembrane region" description="Helical" evidence="8">
    <location>
        <begin position="618"/>
        <end position="644"/>
    </location>
</feature>
<evidence type="ECO:0000256" key="1">
    <source>
        <dbReference type="ARBA" id="ARBA00004196"/>
    </source>
</evidence>
<dbReference type="Pfam" id="PF24633">
    <property type="entry name" value="DUF7630"/>
    <property type="match status" value="1"/>
</dbReference>
<keyword evidence="4" id="KW-0964">Secreted</keyword>
<evidence type="ECO:0000256" key="7">
    <source>
        <dbReference type="ARBA" id="ARBA00023237"/>
    </source>
</evidence>
<evidence type="ECO:0000313" key="10">
    <source>
        <dbReference type="EMBL" id="TNV87343.1"/>
    </source>
</evidence>
<keyword evidence="8" id="KW-1133">Transmembrane helix</keyword>
<proteinExistence type="predicted"/>
<evidence type="ECO:0000256" key="8">
    <source>
        <dbReference type="SAM" id="Phobius"/>
    </source>
</evidence>
<dbReference type="GO" id="GO:0005576">
    <property type="term" value="C:extracellular region"/>
    <property type="evidence" value="ECO:0007669"/>
    <property type="project" value="UniProtKB-SubCell"/>
</dbReference>
<evidence type="ECO:0000259" key="9">
    <source>
        <dbReference type="Pfam" id="PF24633"/>
    </source>
</evidence>
<comment type="subcellular location">
    <subcellularLocation>
        <location evidence="1">Cell envelope</location>
    </subcellularLocation>
    <subcellularLocation>
        <location evidence="2">Cell outer membrane</location>
    </subcellularLocation>
    <subcellularLocation>
        <location evidence="3">Secreted</location>
    </subcellularLocation>
</comment>
<dbReference type="OrthoDB" id="10035969at2759"/>
<feature type="domain" description="DUF7630" evidence="9">
    <location>
        <begin position="564"/>
        <end position="615"/>
    </location>
</feature>
<comment type="caution">
    <text evidence="10">The sequence shown here is derived from an EMBL/GenBank/DDBJ whole genome shotgun (WGS) entry which is preliminary data.</text>
</comment>
<evidence type="ECO:0000256" key="4">
    <source>
        <dbReference type="ARBA" id="ARBA00022525"/>
    </source>
</evidence>
<dbReference type="SUPFAM" id="SSF51126">
    <property type="entry name" value="Pectin lyase-like"/>
    <property type="match status" value="2"/>
</dbReference>
<evidence type="ECO:0000256" key="2">
    <source>
        <dbReference type="ARBA" id="ARBA00004442"/>
    </source>
</evidence>
<dbReference type="EMBL" id="RRYP01000492">
    <property type="protein sequence ID" value="TNV87343.1"/>
    <property type="molecule type" value="Genomic_DNA"/>
</dbReference>
<protein>
    <recommendedName>
        <fullName evidence="9">DUF7630 domain-containing protein</fullName>
    </recommendedName>
</protein>
<accession>A0A8J8P5I8</accession>
<dbReference type="InterPro" id="IPR011050">
    <property type="entry name" value="Pectin_lyase_fold/virulence"/>
</dbReference>
<evidence type="ECO:0000313" key="11">
    <source>
        <dbReference type="Proteomes" id="UP000785679"/>
    </source>
</evidence>
<feature type="transmembrane region" description="Helical" evidence="8">
    <location>
        <begin position="721"/>
        <end position="742"/>
    </location>
</feature>
<dbReference type="AlphaFoldDB" id="A0A8J8P5I8"/>
<reference evidence="10" key="1">
    <citation type="submission" date="2019-06" db="EMBL/GenBank/DDBJ databases">
        <authorList>
            <person name="Zheng W."/>
        </authorList>
    </citation>
    <scope>NUCLEOTIDE SEQUENCE</scope>
    <source>
        <strain evidence="10">QDHG01</strain>
    </source>
</reference>
<evidence type="ECO:0000256" key="3">
    <source>
        <dbReference type="ARBA" id="ARBA00004613"/>
    </source>
</evidence>
<dbReference type="InterPro" id="IPR009030">
    <property type="entry name" value="Growth_fac_rcpt_cys_sf"/>
</dbReference>
<organism evidence="10 11">
    <name type="scientific">Halteria grandinella</name>
    <dbReference type="NCBI Taxonomy" id="5974"/>
    <lineage>
        <taxon>Eukaryota</taxon>
        <taxon>Sar</taxon>
        <taxon>Alveolata</taxon>
        <taxon>Ciliophora</taxon>
        <taxon>Intramacronucleata</taxon>
        <taxon>Spirotrichea</taxon>
        <taxon>Stichotrichia</taxon>
        <taxon>Sporadotrichida</taxon>
        <taxon>Halteriidae</taxon>
        <taxon>Halteria</taxon>
    </lineage>
</organism>
<keyword evidence="7" id="KW-0998">Cell outer membrane</keyword>